<dbReference type="EMBL" id="JACVVD010000010">
    <property type="protein sequence ID" value="MBD0383196.1"/>
    <property type="molecule type" value="Genomic_DNA"/>
</dbReference>
<comment type="caution">
    <text evidence="1">The sequence shown here is derived from an EMBL/GenBank/DDBJ whole genome shotgun (WGS) entry which is preliminary data.</text>
</comment>
<sequence>MPNHPYFLEEKILQHNQELKEIDRDAWKWSRSFPRKPRTFLSGLFALIGF</sequence>
<keyword evidence="2" id="KW-1185">Reference proteome</keyword>
<protein>
    <submittedName>
        <fullName evidence="1">Uncharacterized protein</fullName>
    </submittedName>
</protein>
<dbReference type="RefSeq" id="WP_188176985.1">
    <property type="nucleotide sequence ID" value="NZ_JACVVD010000010.1"/>
</dbReference>
<proteinExistence type="predicted"/>
<evidence type="ECO:0000313" key="2">
    <source>
        <dbReference type="Proteomes" id="UP000650466"/>
    </source>
</evidence>
<reference evidence="1" key="1">
    <citation type="submission" date="2020-09" db="EMBL/GenBank/DDBJ databases">
        <title>Draft Genome Sequence of Paenibacillus sp. WST5.</title>
        <authorList>
            <person name="Bao Z."/>
        </authorList>
    </citation>
    <scope>NUCLEOTIDE SEQUENCE</scope>
    <source>
        <strain evidence="1">WST5</strain>
    </source>
</reference>
<organism evidence="1 2">
    <name type="scientific">Paenibacillus sedimenti</name>
    <dbReference type="NCBI Taxonomy" id="2770274"/>
    <lineage>
        <taxon>Bacteria</taxon>
        <taxon>Bacillati</taxon>
        <taxon>Bacillota</taxon>
        <taxon>Bacilli</taxon>
        <taxon>Bacillales</taxon>
        <taxon>Paenibacillaceae</taxon>
        <taxon>Paenibacillus</taxon>
    </lineage>
</organism>
<evidence type="ECO:0000313" key="1">
    <source>
        <dbReference type="EMBL" id="MBD0383196.1"/>
    </source>
</evidence>
<gene>
    <name evidence="1" type="ORF">ICC18_24105</name>
</gene>
<accession>A0A926KUP3</accession>
<name>A0A926KUP3_9BACL</name>
<dbReference type="Proteomes" id="UP000650466">
    <property type="component" value="Unassembled WGS sequence"/>
</dbReference>
<dbReference type="AlphaFoldDB" id="A0A926KUP3"/>